<dbReference type="RefSeq" id="WP_345691137.1">
    <property type="nucleotide sequence ID" value="NZ_BAABIT010000001.1"/>
</dbReference>
<organism evidence="1 2">
    <name type="scientific">Streptomyces coeruleoprunus</name>
    <dbReference type="NCBI Taxonomy" id="285563"/>
    <lineage>
        <taxon>Bacteria</taxon>
        <taxon>Bacillati</taxon>
        <taxon>Actinomycetota</taxon>
        <taxon>Actinomycetes</taxon>
        <taxon>Kitasatosporales</taxon>
        <taxon>Streptomycetaceae</taxon>
        <taxon>Streptomyces</taxon>
    </lineage>
</organism>
<dbReference type="Proteomes" id="UP001595829">
    <property type="component" value="Unassembled WGS sequence"/>
</dbReference>
<proteinExistence type="predicted"/>
<evidence type="ECO:0000313" key="2">
    <source>
        <dbReference type="Proteomes" id="UP001595829"/>
    </source>
</evidence>
<dbReference type="Gene3D" id="2.80.10.50">
    <property type="match status" value="1"/>
</dbReference>
<name>A0ABV9XHT4_9ACTN</name>
<gene>
    <name evidence="1" type="ORF">ACFPM3_22485</name>
</gene>
<comment type="caution">
    <text evidence="1">The sequence shown here is derived from an EMBL/GenBank/DDBJ whole genome shotgun (WGS) entry which is preliminary data.</text>
</comment>
<reference evidence="2" key="1">
    <citation type="journal article" date="2019" name="Int. J. Syst. Evol. Microbiol.">
        <title>The Global Catalogue of Microorganisms (GCM) 10K type strain sequencing project: providing services to taxonomists for standard genome sequencing and annotation.</title>
        <authorList>
            <consortium name="The Broad Institute Genomics Platform"/>
            <consortium name="The Broad Institute Genome Sequencing Center for Infectious Disease"/>
            <person name="Wu L."/>
            <person name="Ma J."/>
        </authorList>
    </citation>
    <scope>NUCLEOTIDE SEQUENCE [LARGE SCALE GENOMIC DNA]</scope>
    <source>
        <strain evidence="2">CGMCC 4.1648</strain>
    </source>
</reference>
<sequence length="143" mass="16279">MSQLLPNGVYVIRNAHFEDRVIDLSQGRPEPNTPVIGWHLHRGANQQWELTSLNGVNLYSLKSMISAGDSFLALSDLRVSPPLLAGQPYYEQWSIEPVGEGLFRIHHPYHPSVATLSEEKEGTQMTLLPWEGDQRQMWRFEAV</sequence>
<accession>A0ABV9XHT4</accession>
<dbReference type="EMBL" id="JBHSJD010000017">
    <property type="protein sequence ID" value="MFC5024896.1"/>
    <property type="molecule type" value="Genomic_DNA"/>
</dbReference>
<evidence type="ECO:0008006" key="3">
    <source>
        <dbReference type="Google" id="ProtNLM"/>
    </source>
</evidence>
<keyword evidence="2" id="KW-1185">Reference proteome</keyword>
<dbReference type="SUPFAM" id="SSF50370">
    <property type="entry name" value="Ricin B-like lectins"/>
    <property type="match status" value="1"/>
</dbReference>
<dbReference type="InterPro" id="IPR035992">
    <property type="entry name" value="Ricin_B-like_lectins"/>
</dbReference>
<dbReference type="CDD" id="cd23422">
    <property type="entry name" value="beta-trefoil_Ricin_MPL_CNL"/>
    <property type="match status" value="1"/>
</dbReference>
<protein>
    <recommendedName>
        <fullName evidence="3">Ricin B lectin domain-containing protein</fullName>
    </recommendedName>
</protein>
<evidence type="ECO:0000313" key="1">
    <source>
        <dbReference type="EMBL" id="MFC5024896.1"/>
    </source>
</evidence>